<feature type="compositionally biased region" description="Basic and acidic residues" evidence="12">
    <location>
        <begin position="324"/>
        <end position="364"/>
    </location>
</feature>
<sequence>MFSWLGRDTGASDPAGSTSPANMSAPFTPSGAPQFAPGPPQVQQGLSLQQSIQQHNQQRQGSATPQMSWALGKEERKGYDQIFRAWDPTGSGFISGTTALEVFSQSGLSRYDLACIWSLADSDNRGKLNLAEFHVAMGLIYRALNGNAIPDHLPPELVHVSPRDLGDSVNFLKDLLRNDPNAHSPNGLDIYSGSREDGPIYKYDDGEVRGYKSSSRHNVDHKAVRFGDESPAGEQDDHGRARSSTTTIRTPPPPPPPSAPSSARSPPPVPSSPAKSTARPSLKNISPAERGAFIRAKAQRRLQERMKALGISGPSASSGVDSSVEDRLAAEKKEAEKSKQAEREAEERERRGLEEQRAKAEMGTRPKPPVPPPPPSTINRTRPMPPPIPSRPPPKPPASPSPLSRAPPPPPKRTSETLELLIQKCSESEVQYIFCIMDDCQTFI</sequence>
<dbReference type="Pfam" id="PF12763">
    <property type="entry name" value="EH"/>
    <property type="match status" value="1"/>
</dbReference>
<evidence type="ECO:0000256" key="7">
    <source>
        <dbReference type="ARBA" id="ARBA00022737"/>
    </source>
</evidence>
<evidence type="ECO:0000256" key="6">
    <source>
        <dbReference type="ARBA" id="ARBA00022583"/>
    </source>
</evidence>
<dbReference type="PANTHER" id="PTHR11216:SF173">
    <property type="entry name" value="ACTIN CYTOSKELETON-REGULATORY COMPLEX PROTEIN PAN1"/>
    <property type="match status" value="1"/>
</dbReference>
<dbReference type="GO" id="GO:0016197">
    <property type="term" value="P:endosomal transport"/>
    <property type="evidence" value="ECO:0007669"/>
    <property type="project" value="TreeGrafter"/>
</dbReference>
<organism evidence="15 16">
    <name type="scientific">Botryobasidium botryosum (strain FD-172 SS1)</name>
    <dbReference type="NCBI Taxonomy" id="930990"/>
    <lineage>
        <taxon>Eukaryota</taxon>
        <taxon>Fungi</taxon>
        <taxon>Dikarya</taxon>
        <taxon>Basidiomycota</taxon>
        <taxon>Agaricomycotina</taxon>
        <taxon>Agaricomycetes</taxon>
        <taxon>Cantharellales</taxon>
        <taxon>Botryobasidiaceae</taxon>
        <taxon>Botryobasidium</taxon>
    </lineage>
</organism>
<feature type="compositionally biased region" description="Low complexity" evidence="12">
    <location>
        <begin position="312"/>
        <end position="322"/>
    </location>
</feature>
<feature type="region of interest" description="Disordered" evidence="12">
    <location>
        <begin position="201"/>
        <end position="415"/>
    </location>
</feature>
<evidence type="ECO:0000256" key="3">
    <source>
        <dbReference type="ARBA" id="ARBA00004413"/>
    </source>
</evidence>
<evidence type="ECO:0000256" key="9">
    <source>
        <dbReference type="ARBA" id="ARBA00023054"/>
    </source>
</evidence>
<dbReference type="GO" id="GO:0030479">
    <property type="term" value="C:actin cortical patch"/>
    <property type="evidence" value="ECO:0007669"/>
    <property type="project" value="UniProtKB-SubCell"/>
</dbReference>
<evidence type="ECO:0008006" key="17">
    <source>
        <dbReference type="Google" id="ProtNLM"/>
    </source>
</evidence>
<dbReference type="GO" id="GO:0006897">
    <property type="term" value="P:endocytosis"/>
    <property type="evidence" value="ECO:0007669"/>
    <property type="project" value="TreeGrafter"/>
</dbReference>
<evidence type="ECO:0000256" key="11">
    <source>
        <dbReference type="ARBA" id="ARBA00023212"/>
    </source>
</evidence>
<feature type="compositionally biased region" description="Pro residues" evidence="12">
    <location>
        <begin position="383"/>
        <end position="412"/>
    </location>
</feature>
<dbReference type="AlphaFoldDB" id="A0A067MSD3"/>
<feature type="compositionally biased region" description="Pro residues" evidence="12">
    <location>
        <begin position="366"/>
        <end position="376"/>
    </location>
</feature>
<feature type="compositionally biased region" description="Polar residues" evidence="12">
    <location>
        <begin position="15"/>
        <end position="27"/>
    </location>
</feature>
<dbReference type="InParanoid" id="A0A067MSD3"/>
<comment type="subcellular location">
    <subcellularLocation>
        <location evidence="3">Cell membrane</location>
        <topology evidence="3">Peripheral membrane protein</topology>
        <orientation evidence="3">Cytoplasmic side</orientation>
    </subcellularLocation>
    <subcellularLocation>
        <location evidence="2">Cytoplasm</location>
        <location evidence="2">Cytoskeleton</location>
        <location evidence="2">Actin patch</location>
    </subcellularLocation>
    <subcellularLocation>
        <location evidence="1">Endosome membrane</location>
        <topology evidence="1">Peripheral membrane protein</topology>
        <orientation evidence="1">Cytoplasmic side</orientation>
    </subcellularLocation>
</comment>
<keyword evidence="10" id="KW-0472">Membrane</keyword>
<keyword evidence="8" id="KW-0967">Endosome</keyword>
<evidence type="ECO:0000313" key="15">
    <source>
        <dbReference type="EMBL" id="KDQ18653.1"/>
    </source>
</evidence>
<name>A0A067MSD3_BOTB1</name>
<dbReference type="Proteomes" id="UP000027195">
    <property type="component" value="Unassembled WGS sequence"/>
</dbReference>
<dbReference type="PANTHER" id="PTHR11216">
    <property type="entry name" value="EH DOMAIN"/>
    <property type="match status" value="1"/>
</dbReference>
<dbReference type="SUPFAM" id="SSF47473">
    <property type="entry name" value="EF-hand"/>
    <property type="match status" value="1"/>
</dbReference>
<evidence type="ECO:0000256" key="5">
    <source>
        <dbReference type="ARBA" id="ARBA00022490"/>
    </source>
</evidence>
<evidence type="ECO:0000256" key="12">
    <source>
        <dbReference type="SAM" id="MobiDB-lite"/>
    </source>
</evidence>
<dbReference type="SMART" id="SM00027">
    <property type="entry name" value="EH"/>
    <property type="match status" value="1"/>
</dbReference>
<keyword evidence="9" id="KW-0175">Coiled coil</keyword>
<evidence type="ECO:0000256" key="10">
    <source>
        <dbReference type="ARBA" id="ARBA00023136"/>
    </source>
</evidence>
<dbReference type="OrthoDB" id="1716625at2759"/>
<dbReference type="Gene3D" id="1.10.238.10">
    <property type="entry name" value="EF-hand"/>
    <property type="match status" value="1"/>
</dbReference>
<reference evidence="16" key="1">
    <citation type="journal article" date="2014" name="Proc. Natl. Acad. Sci. U.S.A.">
        <title>Extensive sampling of basidiomycete genomes demonstrates inadequacy of the white-rot/brown-rot paradigm for wood decay fungi.</title>
        <authorList>
            <person name="Riley R."/>
            <person name="Salamov A.A."/>
            <person name="Brown D.W."/>
            <person name="Nagy L.G."/>
            <person name="Floudas D."/>
            <person name="Held B.W."/>
            <person name="Levasseur A."/>
            <person name="Lombard V."/>
            <person name="Morin E."/>
            <person name="Otillar R."/>
            <person name="Lindquist E.A."/>
            <person name="Sun H."/>
            <person name="LaButti K.M."/>
            <person name="Schmutz J."/>
            <person name="Jabbour D."/>
            <person name="Luo H."/>
            <person name="Baker S.E."/>
            <person name="Pisabarro A.G."/>
            <person name="Walton J.D."/>
            <person name="Blanchette R.A."/>
            <person name="Henrissat B."/>
            <person name="Martin F."/>
            <person name="Cullen D."/>
            <person name="Hibbett D.S."/>
            <person name="Grigoriev I.V."/>
        </authorList>
    </citation>
    <scope>NUCLEOTIDE SEQUENCE [LARGE SCALE GENOMIC DNA]</scope>
    <source>
        <strain evidence="16">FD-172 SS1</strain>
    </source>
</reference>
<keyword evidence="5" id="KW-0963">Cytoplasm</keyword>
<feature type="compositionally biased region" description="Low complexity" evidence="12">
    <location>
        <begin position="41"/>
        <end position="60"/>
    </location>
</feature>
<dbReference type="PROSITE" id="PS50222">
    <property type="entry name" value="EF_HAND_2"/>
    <property type="match status" value="1"/>
</dbReference>
<dbReference type="HOGENOM" id="CLU_616750_0_0_1"/>
<feature type="compositionally biased region" description="Basic and acidic residues" evidence="12">
    <location>
        <begin position="217"/>
        <end position="228"/>
    </location>
</feature>
<accession>A0A067MSD3</accession>
<keyword evidence="6" id="KW-0254">Endocytosis</keyword>
<dbReference type="EMBL" id="KL198021">
    <property type="protein sequence ID" value="KDQ18653.1"/>
    <property type="molecule type" value="Genomic_DNA"/>
</dbReference>
<dbReference type="InterPro" id="IPR011992">
    <property type="entry name" value="EF-hand-dom_pair"/>
</dbReference>
<feature type="domain" description="EF-hand" evidence="14">
    <location>
        <begin position="74"/>
        <end position="109"/>
    </location>
</feature>
<evidence type="ECO:0000256" key="2">
    <source>
        <dbReference type="ARBA" id="ARBA00004134"/>
    </source>
</evidence>
<keyword evidence="7" id="KW-0677">Repeat</keyword>
<dbReference type="STRING" id="930990.A0A067MSD3"/>
<evidence type="ECO:0000259" key="14">
    <source>
        <dbReference type="PROSITE" id="PS50222"/>
    </source>
</evidence>
<evidence type="ECO:0000256" key="8">
    <source>
        <dbReference type="ARBA" id="ARBA00022753"/>
    </source>
</evidence>
<evidence type="ECO:0000256" key="1">
    <source>
        <dbReference type="ARBA" id="ARBA00004125"/>
    </source>
</evidence>
<protein>
    <recommendedName>
        <fullName evidence="17">Actin cytoskeleton-regulatory complex protein pan1</fullName>
    </recommendedName>
</protein>
<dbReference type="PROSITE" id="PS50031">
    <property type="entry name" value="EH"/>
    <property type="match status" value="1"/>
</dbReference>
<dbReference type="InterPro" id="IPR000261">
    <property type="entry name" value="EH_dom"/>
</dbReference>
<feature type="region of interest" description="Disordered" evidence="12">
    <location>
        <begin position="1"/>
        <end position="67"/>
    </location>
</feature>
<dbReference type="CDD" id="cd00052">
    <property type="entry name" value="EH"/>
    <property type="match status" value="1"/>
</dbReference>
<feature type="compositionally biased region" description="Pro residues" evidence="12">
    <location>
        <begin position="250"/>
        <end position="271"/>
    </location>
</feature>
<keyword evidence="11" id="KW-0206">Cytoskeleton</keyword>
<feature type="compositionally biased region" description="Basic and acidic residues" evidence="12">
    <location>
        <begin position="201"/>
        <end position="210"/>
    </location>
</feature>
<dbReference type="GO" id="GO:0005768">
    <property type="term" value="C:endosome"/>
    <property type="evidence" value="ECO:0007669"/>
    <property type="project" value="UniProtKB-SubCell"/>
</dbReference>
<dbReference type="GO" id="GO:0005509">
    <property type="term" value="F:calcium ion binding"/>
    <property type="evidence" value="ECO:0007669"/>
    <property type="project" value="InterPro"/>
</dbReference>
<keyword evidence="16" id="KW-1185">Reference proteome</keyword>
<evidence type="ECO:0000256" key="4">
    <source>
        <dbReference type="ARBA" id="ARBA00009351"/>
    </source>
</evidence>
<evidence type="ECO:0000313" key="16">
    <source>
        <dbReference type="Proteomes" id="UP000027195"/>
    </source>
</evidence>
<gene>
    <name evidence="15" type="ORF">BOTBODRAFT_517731</name>
</gene>
<dbReference type="InterPro" id="IPR002048">
    <property type="entry name" value="EF_hand_dom"/>
</dbReference>
<dbReference type="GO" id="GO:0005886">
    <property type="term" value="C:plasma membrane"/>
    <property type="evidence" value="ECO:0007669"/>
    <property type="project" value="TreeGrafter"/>
</dbReference>
<feature type="domain" description="EH" evidence="13">
    <location>
        <begin position="75"/>
        <end position="164"/>
    </location>
</feature>
<comment type="similarity">
    <text evidence="4">Belongs to the PAN1 family.</text>
</comment>
<proteinExistence type="inferred from homology"/>
<evidence type="ECO:0000259" key="13">
    <source>
        <dbReference type="PROSITE" id="PS50031"/>
    </source>
</evidence>